<keyword evidence="3" id="KW-0001">2Fe-2S</keyword>
<keyword evidence="6" id="KW-0408">Iron</keyword>
<evidence type="ECO:0000256" key="5">
    <source>
        <dbReference type="ARBA" id="ARBA00023002"/>
    </source>
</evidence>
<sequence length="314" mass="34318">MVDSAVMTELRVRVRTLAREADDVLSVEFEALAGALPRWTPGSHIDLVVPGAPVRQYSLCGDPASPRYRIAVRRETESRGGSRAIHERLRPGDEVVLREPRNHFVLEPAAEYLFIAGGIGITPLLPMLREASERGAAWRLLYLGSSRSRMPFLDEIAGRGGDCRVIAADEGTRADLVAEVAASPDALVYACGPERMLSALAEAVTDDSERLRMEYFSAPEVHYEPGGPFRIRLDRSGLELDVSPDETILEVMRGAGVDVLTDCEEGICGSCETRIVDGEAEHRDFVLTAQEKSENHCLMVCVSRASCPVLVLDA</sequence>
<dbReference type="PANTHER" id="PTHR47354">
    <property type="entry name" value="NADH OXIDOREDUCTASE HCR"/>
    <property type="match status" value="1"/>
</dbReference>
<dbReference type="InterPro" id="IPR036010">
    <property type="entry name" value="2Fe-2S_ferredoxin-like_sf"/>
</dbReference>
<reference evidence="10 11" key="1">
    <citation type="submission" date="2016-10" db="EMBL/GenBank/DDBJ databases">
        <authorList>
            <person name="de Groot N.N."/>
        </authorList>
    </citation>
    <scope>NUCLEOTIDE SEQUENCE [LARGE SCALE GENOMIC DNA]</scope>
    <source>
        <strain evidence="10 11">CGMCC 4.3491</strain>
    </source>
</reference>
<keyword evidence="11" id="KW-1185">Reference proteome</keyword>
<dbReference type="SUPFAM" id="SSF63380">
    <property type="entry name" value="Riboflavin synthase domain-like"/>
    <property type="match status" value="1"/>
</dbReference>
<protein>
    <submittedName>
        <fullName evidence="10">Ferredoxin-NADP reductase</fullName>
    </submittedName>
</protein>
<dbReference type="RefSeq" id="WP_217634417.1">
    <property type="nucleotide sequence ID" value="NZ_FNPZ01000004.1"/>
</dbReference>
<dbReference type="Gene3D" id="2.40.30.10">
    <property type="entry name" value="Translation factors"/>
    <property type="match status" value="1"/>
</dbReference>
<dbReference type="PANTHER" id="PTHR47354:SF1">
    <property type="entry name" value="CARNITINE MONOOXYGENASE REDUCTASE SUBUNIT"/>
    <property type="match status" value="1"/>
</dbReference>
<dbReference type="InterPro" id="IPR039261">
    <property type="entry name" value="FNR_nucleotide-bd"/>
</dbReference>
<evidence type="ECO:0000259" key="9">
    <source>
        <dbReference type="PROSITE" id="PS51384"/>
    </source>
</evidence>
<dbReference type="InterPro" id="IPR017938">
    <property type="entry name" value="Riboflavin_synthase-like_b-brl"/>
</dbReference>
<dbReference type="Proteomes" id="UP000198891">
    <property type="component" value="Unassembled WGS sequence"/>
</dbReference>
<dbReference type="SUPFAM" id="SSF54292">
    <property type="entry name" value="2Fe-2S ferredoxin-like"/>
    <property type="match status" value="1"/>
</dbReference>
<organism evidence="10 11">
    <name type="scientific">Herbiconiux ginsengi</name>
    <dbReference type="NCBI Taxonomy" id="381665"/>
    <lineage>
        <taxon>Bacteria</taxon>
        <taxon>Bacillati</taxon>
        <taxon>Actinomycetota</taxon>
        <taxon>Actinomycetes</taxon>
        <taxon>Micrococcales</taxon>
        <taxon>Microbacteriaceae</taxon>
        <taxon>Herbiconiux</taxon>
    </lineage>
</organism>
<feature type="domain" description="FAD-binding FR-type" evidence="9">
    <location>
        <begin position="7"/>
        <end position="107"/>
    </location>
</feature>
<keyword evidence="2" id="KW-0285">Flavoprotein</keyword>
<dbReference type="PROSITE" id="PS00197">
    <property type="entry name" value="2FE2S_FER_1"/>
    <property type="match status" value="1"/>
</dbReference>
<dbReference type="InterPro" id="IPR012675">
    <property type="entry name" value="Beta-grasp_dom_sf"/>
</dbReference>
<dbReference type="Gene3D" id="3.40.50.80">
    <property type="entry name" value="Nucleotide-binding domain of ferredoxin-NADP reductase (FNR) module"/>
    <property type="match status" value="1"/>
</dbReference>
<keyword evidence="7" id="KW-0411">Iron-sulfur</keyword>
<dbReference type="GO" id="GO:0046872">
    <property type="term" value="F:metal ion binding"/>
    <property type="evidence" value="ECO:0007669"/>
    <property type="project" value="UniProtKB-KW"/>
</dbReference>
<dbReference type="CDD" id="cd00207">
    <property type="entry name" value="fer2"/>
    <property type="match status" value="1"/>
</dbReference>
<dbReference type="Gene3D" id="3.10.20.30">
    <property type="match status" value="1"/>
</dbReference>
<evidence type="ECO:0000256" key="1">
    <source>
        <dbReference type="ARBA" id="ARBA00001974"/>
    </source>
</evidence>
<feature type="domain" description="2Fe-2S ferredoxin-type" evidence="8">
    <location>
        <begin position="229"/>
        <end position="314"/>
    </location>
</feature>
<keyword evidence="4" id="KW-0479">Metal-binding</keyword>
<gene>
    <name evidence="10" type="ORF">SAMN05216554_3755</name>
</gene>
<dbReference type="GO" id="GO:0016491">
    <property type="term" value="F:oxidoreductase activity"/>
    <property type="evidence" value="ECO:0007669"/>
    <property type="project" value="UniProtKB-KW"/>
</dbReference>
<dbReference type="InterPro" id="IPR006058">
    <property type="entry name" value="2Fe2S_fd_BS"/>
</dbReference>
<keyword evidence="5" id="KW-0560">Oxidoreductase</keyword>
<evidence type="ECO:0000313" key="11">
    <source>
        <dbReference type="Proteomes" id="UP000198891"/>
    </source>
</evidence>
<name>A0A1H3SX37_9MICO</name>
<proteinExistence type="predicted"/>
<dbReference type="STRING" id="381665.SAMN05216554_3755"/>
<evidence type="ECO:0000256" key="4">
    <source>
        <dbReference type="ARBA" id="ARBA00022723"/>
    </source>
</evidence>
<dbReference type="PRINTS" id="PR00409">
    <property type="entry name" value="PHDIOXRDTASE"/>
</dbReference>
<dbReference type="InterPro" id="IPR017927">
    <property type="entry name" value="FAD-bd_FR_type"/>
</dbReference>
<dbReference type="InterPro" id="IPR001041">
    <property type="entry name" value="2Fe-2S_ferredoxin-type"/>
</dbReference>
<evidence type="ECO:0000259" key="8">
    <source>
        <dbReference type="PROSITE" id="PS51085"/>
    </source>
</evidence>
<dbReference type="Pfam" id="PF00111">
    <property type="entry name" value="Fer2"/>
    <property type="match status" value="1"/>
</dbReference>
<evidence type="ECO:0000256" key="7">
    <source>
        <dbReference type="ARBA" id="ARBA00023014"/>
    </source>
</evidence>
<dbReference type="PROSITE" id="PS51085">
    <property type="entry name" value="2FE2S_FER_2"/>
    <property type="match status" value="1"/>
</dbReference>
<dbReference type="PROSITE" id="PS51384">
    <property type="entry name" value="FAD_FR"/>
    <property type="match status" value="1"/>
</dbReference>
<dbReference type="EMBL" id="FNPZ01000004">
    <property type="protein sequence ID" value="SDZ42085.1"/>
    <property type="molecule type" value="Genomic_DNA"/>
</dbReference>
<evidence type="ECO:0000256" key="3">
    <source>
        <dbReference type="ARBA" id="ARBA00022714"/>
    </source>
</evidence>
<accession>A0A1H3SX37</accession>
<evidence type="ECO:0000256" key="2">
    <source>
        <dbReference type="ARBA" id="ARBA00022630"/>
    </source>
</evidence>
<evidence type="ECO:0000256" key="6">
    <source>
        <dbReference type="ARBA" id="ARBA00023004"/>
    </source>
</evidence>
<dbReference type="GO" id="GO:0051537">
    <property type="term" value="F:2 iron, 2 sulfur cluster binding"/>
    <property type="evidence" value="ECO:0007669"/>
    <property type="project" value="UniProtKB-KW"/>
</dbReference>
<dbReference type="InterPro" id="IPR050415">
    <property type="entry name" value="MRET"/>
</dbReference>
<dbReference type="AlphaFoldDB" id="A0A1H3SX37"/>
<evidence type="ECO:0000313" key="10">
    <source>
        <dbReference type="EMBL" id="SDZ42085.1"/>
    </source>
</evidence>
<dbReference type="SUPFAM" id="SSF52343">
    <property type="entry name" value="Ferredoxin reductase-like, C-terminal NADP-linked domain"/>
    <property type="match status" value="1"/>
</dbReference>
<dbReference type="CDD" id="cd06185">
    <property type="entry name" value="PDR_like"/>
    <property type="match status" value="1"/>
</dbReference>
<comment type="cofactor">
    <cofactor evidence="1">
        <name>FAD</name>
        <dbReference type="ChEBI" id="CHEBI:57692"/>
    </cofactor>
</comment>